<name>A0AAX1C573_9GAMM</name>
<dbReference type="Proteomes" id="UP000245055">
    <property type="component" value="Unassembled WGS sequence"/>
</dbReference>
<dbReference type="EMBL" id="QESZ01000018">
    <property type="protein sequence ID" value="PWD72560.1"/>
    <property type="molecule type" value="Genomic_DNA"/>
</dbReference>
<comment type="caution">
    <text evidence="1">The sequence shown here is derived from an EMBL/GenBank/DDBJ whole genome shotgun (WGS) entry which is preliminary data.</text>
</comment>
<reference evidence="1 2" key="1">
    <citation type="submission" date="2018-05" db="EMBL/GenBank/DDBJ databases">
        <title>Genomic diversity of pathogens causing Blackleg of Potato in Pakistan.</title>
        <authorList>
            <person name="Sarfraz S."/>
            <person name="Riaz K."/>
            <person name="Oulghazi S."/>
            <person name="Cigna J."/>
            <person name="Sahi S.T."/>
            <person name="Khan S.H."/>
            <person name="Hameed A."/>
            <person name="Faure D."/>
        </authorList>
    </citation>
    <scope>NUCLEOTIDE SEQUENCE [LARGE SCALE GENOMIC DNA]</scope>
    <source>
        <strain evidence="1 2">SS70</strain>
    </source>
</reference>
<evidence type="ECO:0000313" key="2">
    <source>
        <dbReference type="Proteomes" id="UP000245055"/>
    </source>
</evidence>
<organism evidence="1 2">
    <name type="scientific">Dickeya dianthicola</name>
    <dbReference type="NCBI Taxonomy" id="204039"/>
    <lineage>
        <taxon>Bacteria</taxon>
        <taxon>Pseudomonadati</taxon>
        <taxon>Pseudomonadota</taxon>
        <taxon>Gammaproteobacteria</taxon>
        <taxon>Enterobacterales</taxon>
        <taxon>Pectobacteriaceae</taxon>
        <taxon>Dickeya</taxon>
    </lineage>
</organism>
<dbReference type="Pfam" id="PF05926">
    <property type="entry name" value="Phage_GPL"/>
    <property type="match status" value="1"/>
</dbReference>
<accession>A0AAX1C573</accession>
<dbReference type="RefSeq" id="WP_024104550.1">
    <property type="nucleotide sequence ID" value="NZ_CP162003.1"/>
</dbReference>
<evidence type="ECO:0000313" key="1">
    <source>
        <dbReference type="EMBL" id="PWD72560.1"/>
    </source>
</evidence>
<sequence>MSFIAPESAPAQQDLIKNTAFWPDLDIAHFRDAMRTDGTVTPPRLRQAVLTAISEVNAELFDWRQRQLADGYTSLADVPGEQLDGEPERLHLYRRAVWCWARANLAERYRDYDATAAGNKRADALEPAIDDLWRDVRWALSRLQSQPHVIVELI</sequence>
<gene>
    <name evidence="1" type="ORF">DF213_13415</name>
</gene>
<dbReference type="InterPro" id="IPR009225">
    <property type="entry name" value="Phage_head_completion_GpL"/>
</dbReference>
<dbReference type="AlphaFoldDB" id="A0AAX1C573"/>
<proteinExistence type="predicted"/>
<protein>
    <submittedName>
        <fullName evidence="1">Head completion/stabilization protein</fullName>
    </submittedName>
</protein>